<comment type="caution">
    <text evidence="2">The sequence shown here is derived from an EMBL/GenBank/DDBJ whole genome shotgun (WGS) entry which is preliminary data.</text>
</comment>
<dbReference type="GeneID" id="62640167"/>
<evidence type="ECO:0008006" key="6">
    <source>
        <dbReference type="Google" id="ProtNLM"/>
    </source>
</evidence>
<proteinExistence type="predicted"/>
<dbReference type="AlphaFoldDB" id="A0A9Q2NU07"/>
<evidence type="ECO:0000313" key="3">
    <source>
        <dbReference type="EMBL" id="MBM2415432.1"/>
    </source>
</evidence>
<dbReference type="Proteomes" id="UP000755667">
    <property type="component" value="Unassembled WGS sequence"/>
</dbReference>
<reference evidence="2 5" key="1">
    <citation type="submission" date="2021-01" db="EMBL/GenBank/DDBJ databases">
        <title>Diatom-associated Roseobacters Show Island Model of Population Structure.</title>
        <authorList>
            <person name="Qu L."/>
            <person name="Feng X."/>
            <person name="Chen Y."/>
            <person name="Li L."/>
            <person name="Wang X."/>
            <person name="Hu Z."/>
            <person name="Wang H."/>
            <person name="Luo H."/>
        </authorList>
    </citation>
    <scope>NUCLEOTIDE SEQUENCE</scope>
    <source>
        <strain evidence="3 5">CC28-63</strain>
        <strain evidence="2">CC28-69</strain>
    </source>
</reference>
<gene>
    <name evidence="2" type="ORF">JQX41_00480</name>
    <name evidence="3" type="ORF">JQX48_00480</name>
</gene>
<accession>A0A9Q2NU07</accession>
<feature type="signal peptide" evidence="1">
    <location>
        <begin position="1"/>
        <end position="29"/>
    </location>
</feature>
<sequence>MSKPWSTTKYLGWALAVCLSLGPTPSARACAFHGYTPNPTLVDLLLATEQAVVARPTSRGTYQIVDALLGPDLGEIPFPVSMHYRTQLEGDKSATALLVRDGAYGPWMEVTLLDPGFRNIIRTVVQNQSAWQLGQDAGRIKLFAALVNDSNPSIQRLALQELDRLPYATLKNVPVPPIRGLLENIEAGELDQRPIRILLACLSKDRSFGPVLAKALHQAVLQDKAYLGAYVTALVELQGKPAVEAIVAHYLASGTTSEGIQEKLLDALALQYKTARGATRRSIAREMADLVREKPEMADLLIAQFGPQASGRLLR</sequence>
<organism evidence="2 4">
    <name type="scientific">Marivita cryptomonadis</name>
    <dbReference type="NCBI Taxonomy" id="505252"/>
    <lineage>
        <taxon>Bacteria</taxon>
        <taxon>Pseudomonadati</taxon>
        <taxon>Pseudomonadota</taxon>
        <taxon>Alphaproteobacteria</taxon>
        <taxon>Rhodobacterales</taxon>
        <taxon>Roseobacteraceae</taxon>
        <taxon>Marivita</taxon>
    </lineage>
</organism>
<evidence type="ECO:0000313" key="4">
    <source>
        <dbReference type="Proteomes" id="UP000755667"/>
    </source>
</evidence>
<feature type="chain" id="PRO_5040440710" description="HEAT repeat domain-containing protein" evidence="1">
    <location>
        <begin position="30"/>
        <end position="315"/>
    </location>
</feature>
<keyword evidence="5" id="KW-1185">Reference proteome</keyword>
<evidence type="ECO:0000256" key="1">
    <source>
        <dbReference type="SAM" id="SignalP"/>
    </source>
</evidence>
<name>A0A9Q2NU07_9RHOB</name>
<dbReference type="RefSeq" id="WP_085628425.1">
    <property type="nucleotide sequence ID" value="NZ_JAFBWU010000001.1"/>
</dbReference>
<dbReference type="Proteomes" id="UP000809440">
    <property type="component" value="Unassembled WGS sequence"/>
</dbReference>
<dbReference type="EMBL" id="JAFBXF010000001">
    <property type="protein sequence ID" value="MBM2415432.1"/>
    <property type="molecule type" value="Genomic_DNA"/>
</dbReference>
<keyword evidence="1" id="KW-0732">Signal</keyword>
<evidence type="ECO:0000313" key="2">
    <source>
        <dbReference type="EMBL" id="MBM2410765.1"/>
    </source>
</evidence>
<dbReference type="EMBL" id="JAFBXE010000001">
    <property type="protein sequence ID" value="MBM2410765.1"/>
    <property type="molecule type" value="Genomic_DNA"/>
</dbReference>
<protein>
    <recommendedName>
        <fullName evidence="6">HEAT repeat domain-containing protein</fullName>
    </recommendedName>
</protein>
<evidence type="ECO:0000313" key="5">
    <source>
        <dbReference type="Proteomes" id="UP000809440"/>
    </source>
</evidence>
<dbReference type="OrthoDB" id="7702485at2"/>